<organism evidence="1">
    <name type="scientific">Mytilinidion resinicola</name>
    <dbReference type="NCBI Taxonomy" id="574789"/>
    <lineage>
        <taxon>Eukaryota</taxon>
        <taxon>Fungi</taxon>
        <taxon>Dikarya</taxon>
        <taxon>Ascomycota</taxon>
        <taxon>Pezizomycotina</taxon>
        <taxon>Dothideomycetes</taxon>
        <taxon>Pleosporomycetidae</taxon>
        <taxon>Mytilinidiales</taxon>
        <taxon>Mytilinidiaceae</taxon>
        <taxon>Mytilinidion</taxon>
    </lineage>
</organism>
<protein>
    <submittedName>
        <fullName evidence="1 3">Uncharacterized protein</fullName>
    </submittedName>
</protein>
<evidence type="ECO:0000313" key="2">
    <source>
        <dbReference type="Proteomes" id="UP000504636"/>
    </source>
</evidence>
<gene>
    <name evidence="1 3" type="ORF">BDZ99DRAFT_348577</name>
</gene>
<dbReference type="RefSeq" id="XP_033573370.1">
    <property type="nucleotide sequence ID" value="XM_033714467.1"/>
</dbReference>
<feature type="non-terminal residue" evidence="1">
    <location>
        <position position="1"/>
    </location>
</feature>
<accession>A0A6A6YC60</accession>
<keyword evidence="2" id="KW-1185">Reference proteome</keyword>
<name>A0A6A6YC60_9PEZI</name>
<reference evidence="3" key="3">
    <citation type="submission" date="2025-04" db="UniProtKB">
        <authorList>
            <consortium name="RefSeq"/>
        </authorList>
    </citation>
    <scope>IDENTIFICATION</scope>
    <source>
        <strain evidence="3">CBS 304.34</strain>
    </source>
</reference>
<dbReference type="GeneID" id="54455360"/>
<sequence length="89" mass="10309">SNVERRRLREECREKLSKHIQRRLNITIRPSEVRLNPSATDPYAWKILPEKEGLLSKIFSKNISEHSIGAYRELCEEVGITFEAVPSST</sequence>
<evidence type="ECO:0000313" key="1">
    <source>
        <dbReference type="EMBL" id="KAF2806406.1"/>
    </source>
</evidence>
<evidence type="ECO:0000313" key="3">
    <source>
        <dbReference type="RefSeq" id="XP_033573370.1"/>
    </source>
</evidence>
<dbReference type="Proteomes" id="UP000504636">
    <property type="component" value="Unplaced"/>
</dbReference>
<feature type="non-terminal residue" evidence="1">
    <location>
        <position position="89"/>
    </location>
</feature>
<reference evidence="1 3" key="1">
    <citation type="journal article" date="2020" name="Stud. Mycol.">
        <title>101 Dothideomycetes genomes: a test case for predicting lifestyles and emergence of pathogens.</title>
        <authorList>
            <person name="Haridas S."/>
            <person name="Albert R."/>
            <person name="Binder M."/>
            <person name="Bloem J."/>
            <person name="Labutti K."/>
            <person name="Salamov A."/>
            <person name="Andreopoulos B."/>
            <person name="Baker S."/>
            <person name="Barry K."/>
            <person name="Bills G."/>
            <person name="Bluhm B."/>
            <person name="Cannon C."/>
            <person name="Castanera R."/>
            <person name="Culley D."/>
            <person name="Daum C."/>
            <person name="Ezra D."/>
            <person name="Gonzalez J."/>
            <person name="Henrissat B."/>
            <person name="Kuo A."/>
            <person name="Liang C."/>
            <person name="Lipzen A."/>
            <person name="Lutzoni F."/>
            <person name="Magnuson J."/>
            <person name="Mondo S."/>
            <person name="Nolan M."/>
            <person name="Ohm R."/>
            <person name="Pangilinan J."/>
            <person name="Park H.-J."/>
            <person name="Ramirez L."/>
            <person name="Alfaro M."/>
            <person name="Sun H."/>
            <person name="Tritt A."/>
            <person name="Yoshinaga Y."/>
            <person name="Zwiers L.-H."/>
            <person name="Turgeon B."/>
            <person name="Goodwin S."/>
            <person name="Spatafora J."/>
            <person name="Crous P."/>
            <person name="Grigoriev I."/>
        </authorList>
    </citation>
    <scope>NUCLEOTIDE SEQUENCE</scope>
    <source>
        <strain evidence="1 3">CBS 304.34</strain>
    </source>
</reference>
<dbReference type="AlphaFoldDB" id="A0A6A6YC60"/>
<proteinExistence type="predicted"/>
<dbReference type="EMBL" id="MU003707">
    <property type="protein sequence ID" value="KAF2806406.1"/>
    <property type="molecule type" value="Genomic_DNA"/>
</dbReference>
<dbReference type="OrthoDB" id="5428321at2759"/>
<reference evidence="3" key="2">
    <citation type="submission" date="2020-04" db="EMBL/GenBank/DDBJ databases">
        <authorList>
            <consortium name="NCBI Genome Project"/>
        </authorList>
    </citation>
    <scope>NUCLEOTIDE SEQUENCE</scope>
    <source>
        <strain evidence="3">CBS 304.34</strain>
    </source>
</reference>